<dbReference type="EMBL" id="QZBS01000102">
    <property type="protein sequence ID" value="THZ73226.1"/>
    <property type="molecule type" value="Genomic_DNA"/>
</dbReference>
<keyword evidence="2" id="KW-0812">Transmembrane</keyword>
<dbReference type="EMBL" id="QZAN01000012">
    <property type="protein sequence ID" value="THW65697.1"/>
    <property type="molecule type" value="Genomic_DNA"/>
</dbReference>
<feature type="compositionally biased region" description="Polar residues" evidence="1">
    <location>
        <begin position="261"/>
        <end position="281"/>
    </location>
</feature>
<feature type="compositionally biased region" description="Low complexity" evidence="1">
    <location>
        <begin position="306"/>
        <end position="333"/>
    </location>
</feature>
<comment type="caution">
    <text evidence="4">The sequence shown here is derived from an EMBL/GenBank/DDBJ whole genome shotgun (WGS) entry which is preliminary data.</text>
</comment>
<evidence type="ECO:0000256" key="2">
    <source>
        <dbReference type="SAM" id="Phobius"/>
    </source>
</evidence>
<dbReference type="Proteomes" id="UP000309734">
    <property type="component" value="Unassembled WGS sequence"/>
</dbReference>
<feature type="region of interest" description="Disordered" evidence="1">
    <location>
        <begin position="1"/>
        <end position="23"/>
    </location>
</feature>
<evidence type="ECO:0000256" key="1">
    <source>
        <dbReference type="SAM" id="MobiDB-lite"/>
    </source>
</evidence>
<feature type="transmembrane region" description="Helical" evidence="2">
    <location>
        <begin position="376"/>
        <end position="402"/>
    </location>
</feature>
<feature type="compositionally biased region" description="Low complexity" evidence="1">
    <location>
        <begin position="238"/>
        <end position="250"/>
    </location>
</feature>
<dbReference type="Proteomes" id="UP000310421">
    <property type="component" value="Unassembled WGS sequence"/>
</dbReference>
<keyword evidence="2" id="KW-1133">Transmembrane helix</keyword>
<keyword evidence="2" id="KW-0472">Membrane</keyword>
<feature type="compositionally biased region" description="Polar residues" evidence="1">
    <location>
        <begin position="1"/>
        <end position="14"/>
    </location>
</feature>
<reference evidence="5 6" key="1">
    <citation type="submission" date="2018-10" db="EMBL/GenBank/DDBJ databases">
        <title>Fifty Aureobasidium pullulans genomes reveal a recombining polyextremotolerant generalist.</title>
        <authorList>
            <person name="Gostincar C."/>
            <person name="Turk M."/>
            <person name="Zajc J."/>
            <person name="Gunde-Cimerman N."/>
        </authorList>
    </citation>
    <scope>NUCLEOTIDE SEQUENCE [LARGE SCALE GENOMIC DNA]</scope>
    <source>
        <strain evidence="3 6">EXF-10751</strain>
        <strain evidence="4 5">EXF-3519</strain>
    </source>
</reference>
<evidence type="ECO:0000313" key="3">
    <source>
        <dbReference type="EMBL" id="THW65697.1"/>
    </source>
</evidence>
<evidence type="ECO:0000313" key="6">
    <source>
        <dbReference type="Proteomes" id="UP000310421"/>
    </source>
</evidence>
<evidence type="ECO:0000313" key="4">
    <source>
        <dbReference type="EMBL" id="THZ73226.1"/>
    </source>
</evidence>
<protein>
    <submittedName>
        <fullName evidence="4">Uncharacterized protein</fullName>
    </submittedName>
</protein>
<sequence length="498" mass="54631">MYASSRQPKTQHPSSAKPKPENVSIDVASISVTESNSSPPNTRTRPAKVTVYRITCCFRVFSVLLFALCILGGIQAYFLSKVADLHGFSNLVVTETHYFTDTVTATRFLATKVETSTKIVQVTASVTGDGGREEEKDEKEGSHIEFRPIETSNGMNVGGASVKVNRRDERDGTKTTVQTLENTLMIELQRLRDFVLLFCSVQAPKAWVWVWMAMHSSHIYLTVSTCLSDVLIKQDALSSSSEHSETTMMSPHQPQGPQPDVQKSSPSTVSPSIDAITSSSPAKYRQLPKNPPLRPQPFHKPHQPETSSATTQTQPPNTTTTSPPNTIATSPTTARRPPYPRITQFLNKPHHCDEPKTPSTTQTKAQKDSLENCKHVIVTASIVTAAFVICLFVLSFLVAIHLNASTKALNKFNEQSLEAGNGFGVIAEEDMRGVETVTEVQMVTTTERHTVMDRVEKTVTKVHTVTVTEKEKHAMTMTVTGSGVVSTATELVIFVSDT</sequence>
<dbReference type="AlphaFoldDB" id="A0A4V4KYF4"/>
<feature type="region of interest" description="Disordered" evidence="1">
    <location>
        <begin position="238"/>
        <end position="366"/>
    </location>
</feature>
<evidence type="ECO:0000313" key="5">
    <source>
        <dbReference type="Proteomes" id="UP000309734"/>
    </source>
</evidence>
<organism evidence="4 5">
    <name type="scientific">Aureobasidium pullulans</name>
    <name type="common">Black yeast</name>
    <name type="synonym">Pullularia pullulans</name>
    <dbReference type="NCBI Taxonomy" id="5580"/>
    <lineage>
        <taxon>Eukaryota</taxon>
        <taxon>Fungi</taxon>
        <taxon>Dikarya</taxon>
        <taxon>Ascomycota</taxon>
        <taxon>Pezizomycotina</taxon>
        <taxon>Dothideomycetes</taxon>
        <taxon>Dothideomycetidae</taxon>
        <taxon>Dothideales</taxon>
        <taxon>Saccotheciaceae</taxon>
        <taxon>Aureobasidium</taxon>
    </lineage>
</organism>
<feature type="transmembrane region" description="Helical" evidence="2">
    <location>
        <begin position="56"/>
        <end position="79"/>
    </location>
</feature>
<name>A0A4V4KYF4_AURPU</name>
<accession>A0A4V4KYF4</accession>
<gene>
    <name evidence="4" type="ORF">D6C85_04232</name>
    <name evidence="3" type="ORF">D6D20_01923</name>
</gene>
<proteinExistence type="predicted"/>